<dbReference type="EMBL" id="JAZGQL010000001">
    <property type="protein sequence ID" value="MEE6305646.1"/>
    <property type="molecule type" value="Genomic_DNA"/>
</dbReference>
<protein>
    <submittedName>
        <fullName evidence="1">S24/S26 family peptidase</fullName>
    </submittedName>
</protein>
<evidence type="ECO:0000313" key="2">
    <source>
        <dbReference type="Proteomes" id="UP001339911"/>
    </source>
</evidence>
<dbReference type="RefSeq" id="WP_331206008.1">
    <property type="nucleotide sequence ID" value="NZ_JAZGQL010000001.1"/>
</dbReference>
<organism evidence="1 2">
    <name type="scientific">Plantactinospora veratri</name>
    <dbReference type="NCBI Taxonomy" id="1436122"/>
    <lineage>
        <taxon>Bacteria</taxon>
        <taxon>Bacillati</taxon>
        <taxon>Actinomycetota</taxon>
        <taxon>Actinomycetes</taxon>
        <taxon>Micromonosporales</taxon>
        <taxon>Micromonosporaceae</taxon>
        <taxon>Plantactinospora</taxon>
    </lineage>
</organism>
<evidence type="ECO:0000313" key="1">
    <source>
        <dbReference type="EMBL" id="MEE6305646.1"/>
    </source>
</evidence>
<sequence>MTGSGFADGVRAALAAGGLARVPVTGPGMVPVLSDGTVVVEPVEFDQICPGEVVAYQHGDGIVVHRVVARLPEHLLTAGDNLPLYDPPVPRAALLGRVPQVPARAPGAPAVGGPPLPLPDGVTLWLVGAAARAVPETDHQLPPPGSRRAHALVRVRHLAAGSALPDRVRRALDALDALGGVTVGISPAAVRPVDDLRTALAGRSRPARPAQRLDIVLGCRFGSPALPGGRGGVAPVDGPDDAQPVIAPGDVDHHLRTGPPLSETGPVSAIRTILATLGVPPLPGFPQPALDGAP</sequence>
<comment type="caution">
    <text evidence="1">The sequence shown here is derived from an EMBL/GenBank/DDBJ whole genome shotgun (WGS) entry which is preliminary data.</text>
</comment>
<name>A0ABU7S6Q2_9ACTN</name>
<dbReference type="InterPro" id="IPR036286">
    <property type="entry name" value="LexA/Signal_pep-like_sf"/>
</dbReference>
<proteinExistence type="predicted"/>
<dbReference type="SUPFAM" id="SSF51306">
    <property type="entry name" value="LexA/Signal peptidase"/>
    <property type="match status" value="1"/>
</dbReference>
<dbReference type="CDD" id="cd06462">
    <property type="entry name" value="Peptidase_S24_S26"/>
    <property type="match status" value="1"/>
</dbReference>
<accession>A0ABU7S6Q2</accession>
<keyword evidence="2" id="KW-1185">Reference proteome</keyword>
<reference evidence="1 2" key="1">
    <citation type="submission" date="2024-01" db="EMBL/GenBank/DDBJ databases">
        <title>Genome insights into Plantactinospora veratri sp. nov.</title>
        <authorList>
            <person name="Wang L."/>
        </authorList>
    </citation>
    <scope>NUCLEOTIDE SEQUENCE [LARGE SCALE GENOMIC DNA]</scope>
    <source>
        <strain evidence="1 2">NEAU-FHS4</strain>
    </source>
</reference>
<dbReference type="Proteomes" id="UP001339911">
    <property type="component" value="Unassembled WGS sequence"/>
</dbReference>
<gene>
    <name evidence="1" type="ORF">V1634_02200</name>
</gene>